<sequence length="66" mass="7542">LLKYSHQCCFPRIYSRNKNFSKQNTCFDTVTMLASKNLSGELLFSIAFVPYENKGNGRLFIAKSSI</sequence>
<accession>A0A0V0H3V4</accession>
<name>A0A0V0H3V4_SOLCH</name>
<reference evidence="1" key="1">
    <citation type="submission" date="2015-12" db="EMBL/GenBank/DDBJ databases">
        <title>Gene expression during late stages of embryo sac development: a critical building block for successful pollen-pistil interactions.</title>
        <authorList>
            <person name="Liu Y."/>
            <person name="Joly V."/>
            <person name="Sabar M."/>
            <person name="Matton D.P."/>
        </authorList>
    </citation>
    <scope>NUCLEOTIDE SEQUENCE</scope>
</reference>
<dbReference type="AlphaFoldDB" id="A0A0V0H3V4"/>
<feature type="non-terminal residue" evidence="1">
    <location>
        <position position="1"/>
    </location>
</feature>
<dbReference type="EMBL" id="GEDG01026882">
    <property type="protein sequence ID" value="JAP14214.1"/>
    <property type="molecule type" value="Transcribed_RNA"/>
</dbReference>
<organism evidence="1">
    <name type="scientific">Solanum chacoense</name>
    <name type="common">Chaco potato</name>
    <dbReference type="NCBI Taxonomy" id="4108"/>
    <lineage>
        <taxon>Eukaryota</taxon>
        <taxon>Viridiplantae</taxon>
        <taxon>Streptophyta</taxon>
        <taxon>Embryophyta</taxon>
        <taxon>Tracheophyta</taxon>
        <taxon>Spermatophyta</taxon>
        <taxon>Magnoliopsida</taxon>
        <taxon>eudicotyledons</taxon>
        <taxon>Gunneridae</taxon>
        <taxon>Pentapetalae</taxon>
        <taxon>asterids</taxon>
        <taxon>lamiids</taxon>
        <taxon>Solanales</taxon>
        <taxon>Solanaceae</taxon>
        <taxon>Solanoideae</taxon>
        <taxon>Solaneae</taxon>
        <taxon>Solanum</taxon>
    </lineage>
</organism>
<protein>
    <submittedName>
        <fullName evidence="1">Putative ovule protein</fullName>
    </submittedName>
</protein>
<evidence type="ECO:0000313" key="1">
    <source>
        <dbReference type="EMBL" id="JAP14214.1"/>
    </source>
</evidence>
<proteinExistence type="predicted"/>